<protein>
    <submittedName>
        <fullName evidence="1">Uncharacterized protein</fullName>
    </submittedName>
</protein>
<dbReference type="eggNOG" id="ENOG5030T59">
    <property type="taxonomic scope" value="Bacteria"/>
</dbReference>
<organism evidence="1 2">
    <name type="scientific">Legionella longbeachae serogroup 1 (strain NSW150)</name>
    <dbReference type="NCBI Taxonomy" id="661367"/>
    <lineage>
        <taxon>Bacteria</taxon>
        <taxon>Pseudomonadati</taxon>
        <taxon>Pseudomonadota</taxon>
        <taxon>Gammaproteobacteria</taxon>
        <taxon>Legionellales</taxon>
        <taxon>Legionellaceae</taxon>
        <taxon>Legionella</taxon>
    </lineage>
</organism>
<reference evidence="1 2" key="1">
    <citation type="journal article" date="2010" name="PLoS Genet.">
        <title>Analysis of the Legionella longbeachae genome and transcriptome uncovers unique strategies to cause Legionnaires' disease.</title>
        <authorList>
            <person name="Cazalet C."/>
            <person name="Gomez-Valero L."/>
            <person name="Rusniok C."/>
            <person name="Lomma M."/>
            <person name="Dervins-Ravault D."/>
            <person name="Newton H."/>
            <person name="Sansom F."/>
            <person name="Jarraud S."/>
            <person name="Zidane N."/>
            <person name="Ma L."/>
            <person name="Bouchier C."/>
            <person name="Etienne J."/>
            <person name="Hartland E."/>
            <person name="Buchrieser C."/>
        </authorList>
    </citation>
    <scope>NUCLEOTIDE SEQUENCE [LARGE SCALE GENOMIC DNA]</scope>
    <source>
        <strain evidence="1 2">NSW150</strain>
    </source>
</reference>
<dbReference type="OrthoDB" id="5651600at2"/>
<dbReference type="EMBL" id="FN650140">
    <property type="protein sequence ID" value="CBJ11597.1"/>
    <property type="molecule type" value="Genomic_DNA"/>
</dbReference>
<dbReference type="AlphaFoldDB" id="D3HRR8"/>
<evidence type="ECO:0000313" key="2">
    <source>
        <dbReference type="Proteomes" id="UP000001060"/>
    </source>
</evidence>
<evidence type="ECO:0000313" key="1">
    <source>
        <dbReference type="EMBL" id="CBJ11597.1"/>
    </source>
</evidence>
<dbReference type="RefSeq" id="WP_003632046.1">
    <property type="nucleotide sequence ID" value="NC_013861.1"/>
</dbReference>
<accession>D3HRR8</accession>
<proteinExistence type="predicted"/>
<dbReference type="GeneID" id="40925466"/>
<keyword evidence="2" id="KW-1185">Reference proteome</keyword>
<dbReference type="HOGENOM" id="CLU_815840_0_0_6"/>
<name>D3HRR8_LEGLN</name>
<dbReference type="KEGG" id="llo:LLO_1238"/>
<gene>
    <name evidence="1" type="ordered locus">LLO_1238</name>
</gene>
<sequence>MSIIINSKTDKFFISINKKGVHSFIMLGIYDQNRARHLLCRVGKFGDNDDKEPNYALAIKFLCNALFYKNKAKLGDEGITRNAKGSTPITYQAYDITYDQYLEFIQILESLQTDKNKFFCYKPMATNGNEITLELSTDLIFPPQSKNKIKENVNELHVGNTCRHSAIALVEATQHAPVTSMVSSSFFIGLPYSTVLDYGKPSENIPFYVLPAPPITFSELGLTKTKIITKLYQRMERMLLLETNSQSTQDKFLRLKELYLNIVGSQRQLSLSELLQSIQTWKQDNEFILTALRKRYFWDSFFTRKSATMSLIEEVERDLQVAKKYNF</sequence>
<dbReference type="Proteomes" id="UP000001060">
    <property type="component" value="Chromosome"/>
</dbReference>
<dbReference type="STRING" id="661367.LLO_1238"/>